<sequence length="737" mass="79227">MTGVPADAATVKLHVMGHTYCTVDGRPVRLSVKSLALLAYLALERRPHHRDRVADLLWESSGALRNLRVELSRLRQRGLNLFAAGEPMLDLKVATDLDEWLAAPDDATESELSAWLSASGGLPLSGLDDVGTVAFRSWLDTRRAVIAQVVEERLHRAHTRQLARGGGGAALIEGHLHRQGLSVPATPASPPTRLTFERPDLRAKLRDILRRAAAAPQLVAVEDRSWPDLREIAQQVAADAGWQLLDVRAPADPDLLAPVLGRQLWHLTAPDTAPAGEPGDLLVQAWTRVAASGQKVLVAIHVGASLAAPVVRSLQVALSLPGRLAVLLYGTHGGGALHQHLATFDAARVHRLSVPPLGVAEILALLARADPALSAEQRLELAIVIAQQSEGWGYFAQSLVRRVLGARVGDTLASVSLLDEVRDVLLGEVAGLEPRLRAALTRLATIHSAFDVALATVLLGPDAPDVLEEAERRGLLSTAAPSERVAMPSLRYQSSDQDDQLSLAGEPLRATLSGMLTSMERRSLRAQMARHHLEDREDAALALYYAQRAARPDLAQAAQARPVPARAAVAAQRGPVALHSGHHAHLEVASGSRREQRTGNGYRVALEGGYLQVLRYGVHARAPLLRLHWPRVPAGEWQLVARVDVFHEAAELGAAEPGFALGIQLPGAPLLRYRPDEVWEDAGAEGGRVPLGRWFRLAGRCASGPVEVQVRALDVALTIASWHVGGEVLVPVTDGRT</sequence>
<dbReference type="InterPro" id="IPR016032">
    <property type="entry name" value="Sig_transdc_resp-reg_C-effctor"/>
</dbReference>
<evidence type="ECO:0000313" key="4">
    <source>
        <dbReference type="Proteomes" id="UP000619376"/>
    </source>
</evidence>
<evidence type="ECO:0000313" key="2">
    <source>
        <dbReference type="EMBL" id="MBB5375850.1"/>
    </source>
</evidence>
<dbReference type="SUPFAM" id="SSF46894">
    <property type="entry name" value="C-terminal effector domain of the bipartite response regulators"/>
    <property type="match status" value="1"/>
</dbReference>
<keyword evidence="4" id="KW-1185">Reference proteome</keyword>
<protein>
    <recommendedName>
        <fullName evidence="5">SARP family transcriptional regulator</fullName>
    </recommendedName>
</protein>
<evidence type="ECO:0000313" key="3">
    <source>
        <dbReference type="Proteomes" id="UP000539473"/>
    </source>
</evidence>
<reference evidence="4" key="2">
    <citation type="journal article" date="2019" name="Int. J. Syst. Evol. Microbiol.">
        <title>The Global Catalogue of Microorganisms (GCM) 10K type strain sequencing project: providing services to taxonomists for standard genome sequencing and annotation.</title>
        <authorList>
            <consortium name="The Broad Institute Genomics Platform"/>
            <consortium name="The Broad Institute Genome Sequencing Center for Infectious Disease"/>
            <person name="Wu L."/>
            <person name="Ma J."/>
        </authorList>
    </citation>
    <scope>NUCLEOTIDE SEQUENCE [LARGE SCALE GENOMIC DNA]</scope>
    <source>
        <strain evidence="4">CGMCC 1.18437</strain>
    </source>
</reference>
<name>A0A7W8KCU5_9DEIO</name>
<dbReference type="Proteomes" id="UP000619376">
    <property type="component" value="Unassembled WGS sequence"/>
</dbReference>
<accession>A0A7W8KCU5</accession>
<dbReference type="GO" id="GO:0003677">
    <property type="term" value="F:DNA binding"/>
    <property type="evidence" value="ECO:0007669"/>
    <property type="project" value="InterPro"/>
</dbReference>
<reference evidence="2 3" key="3">
    <citation type="submission" date="2020-08" db="EMBL/GenBank/DDBJ databases">
        <title>Genomic Encyclopedia of Type Strains, Phase IV (KMG-IV): sequencing the most valuable type-strain genomes for metagenomic binning, comparative biology and taxonomic classification.</title>
        <authorList>
            <person name="Goeker M."/>
        </authorList>
    </citation>
    <scope>NUCLEOTIDE SEQUENCE [LARGE SCALE GENOMIC DNA]</scope>
    <source>
        <strain evidence="2 3">DSM 27521</strain>
    </source>
</reference>
<gene>
    <name evidence="1" type="ORF">GCM10017781_11530</name>
    <name evidence="2" type="ORF">HNQ07_001307</name>
</gene>
<organism evidence="2 3">
    <name type="scientific">Deinococcus metalli</name>
    <dbReference type="NCBI Taxonomy" id="1141878"/>
    <lineage>
        <taxon>Bacteria</taxon>
        <taxon>Thermotogati</taxon>
        <taxon>Deinococcota</taxon>
        <taxon>Deinococci</taxon>
        <taxon>Deinococcales</taxon>
        <taxon>Deinococcaceae</taxon>
        <taxon>Deinococcus</taxon>
    </lineage>
</organism>
<dbReference type="RefSeq" id="WP_184110107.1">
    <property type="nucleotide sequence ID" value="NZ_BNAJ01000002.1"/>
</dbReference>
<dbReference type="Proteomes" id="UP000539473">
    <property type="component" value="Unassembled WGS sequence"/>
</dbReference>
<evidence type="ECO:0008006" key="5">
    <source>
        <dbReference type="Google" id="ProtNLM"/>
    </source>
</evidence>
<comment type="caution">
    <text evidence="2">The sequence shown here is derived from an EMBL/GenBank/DDBJ whole genome shotgun (WGS) entry which is preliminary data.</text>
</comment>
<proteinExistence type="predicted"/>
<reference evidence="1" key="4">
    <citation type="submission" date="2024-05" db="EMBL/GenBank/DDBJ databases">
        <authorList>
            <person name="Sun Q."/>
            <person name="Zhou Y."/>
        </authorList>
    </citation>
    <scope>NUCLEOTIDE SEQUENCE</scope>
    <source>
        <strain evidence="1">CGMCC 1.18437</strain>
    </source>
</reference>
<evidence type="ECO:0000313" key="1">
    <source>
        <dbReference type="EMBL" id="GHF36568.1"/>
    </source>
</evidence>
<dbReference type="EMBL" id="JACHFK010000002">
    <property type="protein sequence ID" value="MBB5375850.1"/>
    <property type="molecule type" value="Genomic_DNA"/>
</dbReference>
<dbReference type="AlphaFoldDB" id="A0A7W8KCU5"/>
<dbReference type="GO" id="GO:0006355">
    <property type="term" value="P:regulation of DNA-templated transcription"/>
    <property type="evidence" value="ECO:0007669"/>
    <property type="project" value="InterPro"/>
</dbReference>
<reference evidence="1" key="1">
    <citation type="journal article" date="2014" name="Int. J. Syst. Evol. Microbiol.">
        <title>Complete genome of a new Firmicutes species belonging to the dominant human colonic microbiota ('Ruminococcus bicirculans') reveals two chromosomes and a selective capacity to utilize plant glucans.</title>
        <authorList>
            <consortium name="NISC Comparative Sequencing Program"/>
            <person name="Wegmann U."/>
            <person name="Louis P."/>
            <person name="Goesmann A."/>
            <person name="Henrissat B."/>
            <person name="Duncan S.H."/>
            <person name="Flint H.J."/>
        </authorList>
    </citation>
    <scope>NUCLEOTIDE SEQUENCE</scope>
    <source>
        <strain evidence="1">CGMCC 1.18437</strain>
    </source>
</reference>
<dbReference type="EMBL" id="BNAJ01000002">
    <property type="protein sequence ID" value="GHF36568.1"/>
    <property type="molecule type" value="Genomic_DNA"/>
</dbReference>